<proteinExistence type="predicted"/>
<keyword evidence="3" id="KW-1185">Reference proteome</keyword>
<accession>E2Q4Y4</accession>
<evidence type="ECO:0000256" key="1">
    <source>
        <dbReference type="SAM" id="MobiDB-lite"/>
    </source>
</evidence>
<gene>
    <name evidence="2" type="ORF">SCLAV_4069</name>
</gene>
<dbReference type="SUPFAM" id="SSF81901">
    <property type="entry name" value="HCP-like"/>
    <property type="match status" value="1"/>
</dbReference>
<dbReference type="eggNOG" id="COG0790">
    <property type="taxonomic scope" value="Bacteria"/>
</dbReference>
<feature type="compositionally biased region" description="Pro residues" evidence="1">
    <location>
        <begin position="75"/>
        <end position="91"/>
    </location>
</feature>
<dbReference type="InterPro" id="IPR011990">
    <property type="entry name" value="TPR-like_helical_dom_sf"/>
</dbReference>
<dbReference type="Gene3D" id="1.25.40.10">
    <property type="entry name" value="Tetratricopeptide repeat domain"/>
    <property type="match status" value="1"/>
</dbReference>
<protein>
    <submittedName>
        <fullName evidence="2">Tetratricopeptide protein</fullName>
    </submittedName>
</protein>
<dbReference type="EMBL" id="CM000913">
    <property type="protein sequence ID" value="EFG09143.1"/>
    <property type="molecule type" value="Genomic_DNA"/>
</dbReference>
<name>E2Q4Y4_STRCL</name>
<sequence>MLLAREGSEREAALWWSRAARAGHGRAALRLALLAARRGELTEAQRWCARAVEPGPAEVTGPGPRACRPGVRPRPSGPRPGPARPSQPGPAPTGLADRPRPVPRLPPERICTGRSGPVKWCSPTRGGAAR</sequence>
<feature type="region of interest" description="Disordered" evidence="1">
    <location>
        <begin position="52"/>
        <end position="130"/>
    </location>
</feature>
<evidence type="ECO:0000313" key="3">
    <source>
        <dbReference type="Proteomes" id="UP000002357"/>
    </source>
</evidence>
<evidence type="ECO:0000313" key="2">
    <source>
        <dbReference type="EMBL" id="EFG09143.1"/>
    </source>
</evidence>
<dbReference type="Proteomes" id="UP000002357">
    <property type="component" value="Chromosome"/>
</dbReference>
<organism evidence="2 3">
    <name type="scientific">Streptomyces clavuligerus</name>
    <dbReference type="NCBI Taxonomy" id="1901"/>
    <lineage>
        <taxon>Bacteria</taxon>
        <taxon>Bacillati</taxon>
        <taxon>Actinomycetota</taxon>
        <taxon>Actinomycetes</taxon>
        <taxon>Kitasatosporales</taxon>
        <taxon>Streptomycetaceae</taxon>
        <taxon>Streptomyces</taxon>
    </lineage>
</organism>
<reference evidence="2 3" key="1">
    <citation type="journal article" date="2010" name="Genome Biol. Evol.">
        <title>The sequence of a 1.8-mb bacterial linear plasmid reveals a rich evolutionary reservoir of secondary metabolic pathways.</title>
        <authorList>
            <person name="Medema M.H."/>
            <person name="Trefzer A."/>
            <person name="Kovalchuk A."/>
            <person name="van den Berg M."/>
            <person name="Mueller U."/>
            <person name="Heijne W."/>
            <person name="Wu L."/>
            <person name="Alam M.T."/>
            <person name="Ronning C.M."/>
            <person name="Nierman W.C."/>
            <person name="Bovenberg R.A.L."/>
            <person name="Breitling R."/>
            <person name="Takano E."/>
        </authorList>
    </citation>
    <scope>NUCLEOTIDE SEQUENCE [LARGE SCALE GENOMIC DNA]</scope>
    <source>
        <strain evidence="3">ATCC 27064 / DSM 738 / JCM 4710 / NBRC 13307 / NCIMB 12785 / NRRL 3585 / VKM Ac-602</strain>
    </source>
</reference>
<dbReference type="AlphaFoldDB" id="E2Q4Y4"/>